<dbReference type="PANTHER" id="PTHR30250">
    <property type="entry name" value="PST FAMILY PREDICTED COLANIC ACID TRANSPORTER"/>
    <property type="match status" value="1"/>
</dbReference>
<feature type="transmembrane region" description="Helical" evidence="6">
    <location>
        <begin position="295"/>
        <end position="322"/>
    </location>
</feature>
<dbReference type="GO" id="GO:0005886">
    <property type="term" value="C:plasma membrane"/>
    <property type="evidence" value="ECO:0007669"/>
    <property type="project" value="UniProtKB-SubCell"/>
</dbReference>
<dbReference type="EMBL" id="LN824141">
    <property type="protein sequence ID" value="CEP78303.1"/>
    <property type="molecule type" value="Genomic_DNA"/>
</dbReference>
<dbReference type="InterPro" id="IPR002797">
    <property type="entry name" value="Polysacc_synth"/>
</dbReference>
<keyword evidence="2" id="KW-1003">Cell membrane</keyword>
<evidence type="ECO:0000256" key="1">
    <source>
        <dbReference type="ARBA" id="ARBA00004651"/>
    </source>
</evidence>
<evidence type="ECO:0000256" key="3">
    <source>
        <dbReference type="ARBA" id="ARBA00022692"/>
    </source>
</evidence>
<proteinExistence type="predicted"/>
<feature type="transmembrane region" description="Helical" evidence="6">
    <location>
        <begin position="176"/>
        <end position="196"/>
    </location>
</feature>
<name>A0A0C7NYJ7_DEFTU</name>
<gene>
    <name evidence="7" type="primary">rfbX1</name>
    <name evidence="7" type="ORF">DTL3_0999</name>
</gene>
<feature type="transmembrane region" description="Helical" evidence="6">
    <location>
        <begin position="387"/>
        <end position="405"/>
    </location>
</feature>
<dbReference type="HOGENOM" id="CLU_022017_7_5_0"/>
<accession>A0A0C7NYJ7</accession>
<keyword evidence="4 6" id="KW-1133">Transmembrane helix</keyword>
<reference evidence="8" key="1">
    <citation type="submission" date="2014-11" db="EMBL/GenBank/DDBJ databases">
        <authorList>
            <person name="Wibberg D."/>
        </authorList>
    </citation>
    <scope>NUCLEOTIDE SEQUENCE [LARGE SCALE GENOMIC DNA]</scope>
    <source>
        <strain evidence="8">L3</strain>
    </source>
</reference>
<feature type="transmembrane region" description="Helical" evidence="6">
    <location>
        <begin position="359"/>
        <end position="381"/>
    </location>
</feature>
<feature type="transmembrane region" description="Helical" evidence="6">
    <location>
        <begin position="148"/>
        <end position="170"/>
    </location>
</feature>
<dbReference type="OrthoDB" id="6017905at2"/>
<evidence type="ECO:0000256" key="5">
    <source>
        <dbReference type="ARBA" id="ARBA00023136"/>
    </source>
</evidence>
<organism evidence="7 8">
    <name type="scientific">Defluviitoga tunisiensis</name>
    <dbReference type="NCBI Taxonomy" id="1006576"/>
    <lineage>
        <taxon>Bacteria</taxon>
        <taxon>Thermotogati</taxon>
        <taxon>Thermotogota</taxon>
        <taxon>Thermotogae</taxon>
        <taxon>Petrotogales</taxon>
        <taxon>Petrotogaceae</taxon>
        <taxon>Defluviitoga</taxon>
    </lineage>
</organism>
<evidence type="ECO:0000313" key="7">
    <source>
        <dbReference type="EMBL" id="CEP78303.1"/>
    </source>
</evidence>
<keyword evidence="8" id="KW-1185">Reference proteome</keyword>
<dbReference type="PANTHER" id="PTHR30250:SF11">
    <property type="entry name" value="O-ANTIGEN TRANSPORTER-RELATED"/>
    <property type="match status" value="1"/>
</dbReference>
<dbReference type="AlphaFoldDB" id="A0A0C7NYJ7"/>
<comment type="subcellular location">
    <subcellularLocation>
        <location evidence="1">Cell membrane</location>
        <topology evidence="1">Multi-pass membrane protein</topology>
    </subcellularLocation>
</comment>
<dbReference type="KEGG" id="dtn:DTL3_0999"/>
<feature type="transmembrane region" description="Helical" evidence="6">
    <location>
        <begin position="81"/>
        <end position="104"/>
    </location>
</feature>
<keyword evidence="3 6" id="KW-0812">Transmembrane</keyword>
<dbReference type="Proteomes" id="UP000032809">
    <property type="component" value="Chromosome I"/>
</dbReference>
<evidence type="ECO:0000256" key="4">
    <source>
        <dbReference type="ARBA" id="ARBA00022989"/>
    </source>
</evidence>
<feature type="transmembrane region" description="Helical" evidence="6">
    <location>
        <begin position="216"/>
        <end position="233"/>
    </location>
</feature>
<dbReference type="STRING" id="1006576.DTL3_0999"/>
<feature type="transmembrane region" description="Helical" evidence="6">
    <location>
        <begin position="43"/>
        <end position="61"/>
    </location>
</feature>
<feature type="transmembrane region" description="Helical" evidence="6">
    <location>
        <begin position="334"/>
        <end position="352"/>
    </location>
</feature>
<evidence type="ECO:0000256" key="2">
    <source>
        <dbReference type="ARBA" id="ARBA00022475"/>
    </source>
</evidence>
<keyword evidence="5 6" id="KW-0472">Membrane</keyword>
<sequence length="484" mass="54771">MSKEREFIKSFFEFSIGQWIAALISFITTPITTWLIIPEEFGKASMFTLAFNLLLNVALLGADQSFVRMFYEKEEDKRRDLLWNALIPSLTLGFVVFILIGIFWKQLSFVLFGDYSHFLPIFLLGITIIIGTIERFATLVVRMKQRGIAFSTLRVVNGLSNAVFTILYALLVSRTFYAVIVGLFFSHVASLLLAIFLEKDMWVGKFKINTGLVKEIIKYGLPFVPTFLITWLFQSFDKLALRNYSDFTEIGLYSAAFKVVAIMNLIQTGFTTFWTPVSYESYENDPESTGLFEKVSLFISASMFVLGMLIIVFKDVIFLLLAKSYRSAAQISPFLILMPIMYTTSEVSVVGINFKKKTFWHMLIAAISAGCNIVGNVLLVPLYGAKAAAFTTGVSYIVFFCMRTFISKKLYPVNYHLGKFFSATAVFVIVAFINTFVGNVVWQISSALIGLILILLVYNNEVRYVFDLVVDALKRVKNKVVNKA</sequence>
<dbReference type="RefSeq" id="WP_045087786.1">
    <property type="nucleotide sequence ID" value="NZ_LN824141.1"/>
</dbReference>
<feature type="transmembrane region" description="Helical" evidence="6">
    <location>
        <begin position="116"/>
        <end position="136"/>
    </location>
</feature>
<evidence type="ECO:0000256" key="6">
    <source>
        <dbReference type="SAM" id="Phobius"/>
    </source>
</evidence>
<dbReference type="PATRIC" id="fig|1006576.9.peg.986"/>
<protein>
    <submittedName>
        <fullName evidence="7">Polysaccharide biosynthesis protein</fullName>
    </submittedName>
</protein>
<dbReference type="Pfam" id="PF01943">
    <property type="entry name" value="Polysacc_synt"/>
    <property type="match status" value="1"/>
</dbReference>
<feature type="transmembrane region" description="Helical" evidence="6">
    <location>
        <begin position="12"/>
        <end position="37"/>
    </location>
</feature>
<feature type="transmembrane region" description="Helical" evidence="6">
    <location>
        <begin position="440"/>
        <end position="458"/>
    </location>
</feature>
<dbReference type="InterPro" id="IPR050833">
    <property type="entry name" value="Poly_Biosynth_Transport"/>
</dbReference>
<evidence type="ECO:0000313" key="8">
    <source>
        <dbReference type="Proteomes" id="UP000032809"/>
    </source>
</evidence>